<dbReference type="GO" id="GO:0048586">
    <property type="term" value="P:regulation of long-day photoperiodism, flowering"/>
    <property type="evidence" value="ECO:0007669"/>
    <property type="project" value="UniProtKB-ARBA"/>
</dbReference>
<feature type="compositionally biased region" description="Basic and acidic residues" evidence="6">
    <location>
        <begin position="104"/>
        <end position="114"/>
    </location>
</feature>
<dbReference type="InterPro" id="IPR016197">
    <property type="entry name" value="Chromo-like_dom_sf"/>
</dbReference>
<keyword evidence="5" id="KW-0539">Nucleus</keyword>
<dbReference type="AlphaFoldDB" id="A0A654FWB1"/>
<dbReference type="Pfam" id="PF05712">
    <property type="entry name" value="MRG"/>
    <property type="match status" value="1"/>
</dbReference>
<evidence type="ECO:0000256" key="1">
    <source>
        <dbReference type="ARBA" id="ARBA00004123"/>
    </source>
</evidence>
<feature type="compositionally biased region" description="Polar residues" evidence="6">
    <location>
        <begin position="12"/>
        <end position="24"/>
    </location>
</feature>
<organism evidence="8 9">
    <name type="scientific">Arabidopsis thaliana</name>
    <name type="common">Mouse-ear cress</name>
    <dbReference type="NCBI Taxonomy" id="3702"/>
    <lineage>
        <taxon>Eukaryota</taxon>
        <taxon>Viridiplantae</taxon>
        <taxon>Streptophyta</taxon>
        <taxon>Embryophyta</taxon>
        <taxon>Tracheophyta</taxon>
        <taxon>Spermatophyta</taxon>
        <taxon>Magnoliopsida</taxon>
        <taxon>eudicotyledons</taxon>
        <taxon>Gunneridae</taxon>
        <taxon>Pentapetalae</taxon>
        <taxon>rosids</taxon>
        <taxon>malvids</taxon>
        <taxon>Brassicales</taxon>
        <taxon>Brassicaceae</taxon>
        <taxon>Camelineae</taxon>
        <taxon>Arabidopsis</taxon>
    </lineage>
</organism>
<evidence type="ECO:0000256" key="2">
    <source>
        <dbReference type="ARBA" id="ARBA00022853"/>
    </source>
</evidence>
<dbReference type="PIRSF" id="PIRSF038133">
    <property type="entry name" value="HAT_Nua4_EAF3/MRG15"/>
    <property type="match status" value="1"/>
</dbReference>
<keyword evidence="2" id="KW-0156">Chromatin regulator</keyword>
<keyword evidence="3" id="KW-0805">Transcription regulation</keyword>
<dbReference type="GO" id="GO:0006355">
    <property type="term" value="P:regulation of DNA-templated transcription"/>
    <property type="evidence" value="ECO:0007669"/>
    <property type="project" value="InterPro"/>
</dbReference>
<accession>A0A654FWB1</accession>
<feature type="region of interest" description="Disordered" evidence="6">
    <location>
        <begin position="104"/>
        <end position="158"/>
    </location>
</feature>
<feature type="compositionally biased region" description="Polar residues" evidence="6">
    <location>
        <begin position="116"/>
        <end position="125"/>
    </location>
</feature>
<comment type="subcellular location">
    <subcellularLocation>
        <location evidence="1">Nucleus</location>
    </subcellularLocation>
</comment>
<dbReference type="PANTHER" id="PTHR10880">
    <property type="entry name" value="MORTALITY FACTOR 4-LIKE PROTEIN"/>
    <property type="match status" value="1"/>
</dbReference>
<name>A0A654FWB1_ARATH</name>
<protein>
    <recommendedName>
        <fullName evidence="7">MRG domain-containing protein</fullName>
    </recommendedName>
</protein>
<dbReference type="InterPro" id="IPR038217">
    <property type="entry name" value="MRG_C_sf"/>
</dbReference>
<dbReference type="InterPro" id="IPR008676">
    <property type="entry name" value="MRG"/>
</dbReference>
<reference evidence="8 9" key="1">
    <citation type="submission" date="2019-11" db="EMBL/GenBank/DDBJ databases">
        <authorList>
            <person name="Jiao W.-B."/>
            <person name="Schneeberger K."/>
        </authorList>
    </citation>
    <scope>NUCLEOTIDE SEQUENCE [LARGE SCALE GENOMIC DNA]</scope>
    <source>
        <strain evidence="9">cv. An-1</strain>
    </source>
</reference>
<dbReference type="Gene3D" id="1.10.274.30">
    <property type="entry name" value="MRG domain"/>
    <property type="match status" value="1"/>
</dbReference>
<feature type="domain" description="MRG" evidence="7">
    <location>
        <begin position="145"/>
        <end position="316"/>
    </location>
</feature>
<evidence type="ECO:0000256" key="5">
    <source>
        <dbReference type="ARBA" id="ARBA00023242"/>
    </source>
</evidence>
<dbReference type="InterPro" id="IPR026541">
    <property type="entry name" value="MRG_dom"/>
</dbReference>
<dbReference type="SUPFAM" id="SSF54160">
    <property type="entry name" value="Chromo domain-like"/>
    <property type="match status" value="1"/>
</dbReference>
<dbReference type="FunFam" id="1.10.274.30:FF:000005">
    <property type="entry name" value="Chromatin modification-related protein EAF3"/>
    <property type="match status" value="1"/>
</dbReference>
<evidence type="ECO:0000256" key="3">
    <source>
        <dbReference type="ARBA" id="ARBA00023015"/>
    </source>
</evidence>
<evidence type="ECO:0000313" key="9">
    <source>
        <dbReference type="Proteomes" id="UP000426265"/>
    </source>
</evidence>
<evidence type="ECO:0000259" key="7">
    <source>
        <dbReference type="Pfam" id="PF05712"/>
    </source>
</evidence>
<feature type="region of interest" description="Disordered" evidence="6">
    <location>
        <begin position="1"/>
        <end position="28"/>
    </location>
</feature>
<dbReference type="Proteomes" id="UP000426265">
    <property type="component" value="Unassembled WGS sequence"/>
</dbReference>
<evidence type="ECO:0000256" key="4">
    <source>
        <dbReference type="ARBA" id="ARBA00023163"/>
    </source>
</evidence>
<evidence type="ECO:0000313" key="8">
    <source>
        <dbReference type="EMBL" id="VYS65170.1"/>
    </source>
</evidence>
<dbReference type="EMBL" id="CACRSJ010000109">
    <property type="protein sequence ID" value="VYS65170.1"/>
    <property type="molecule type" value="Genomic_DNA"/>
</dbReference>
<proteinExistence type="predicted"/>
<dbReference type="Gene3D" id="2.30.30.140">
    <property type="match status" value="1"/>
</dbReference>
<dbReference type="GO" id="GO:1990841">
    <property type="term" value="F:promoter-specific chromatin binding"/>
    <property type="evidence" value="ECO:0007669"/>
    <property type="project" value="UniProtKB-ARBA"/>
</dbReference>
<gene>
    <name evidence="8" type="ORF">AN1_LOCUS20579</name>
</gene>
<sequence length="330" mass="36997">MGSSSKEETASDGDTASGGASPSNDGRLFSEGERVLAYHGPRVYGAKANKKPLSLSLSLCIISVSSYDDPKDEPIEIGFDWDEWVSADRLLKHTEENLVKQKALDKKQGVEKGTKSGRSAQTKTRSSADTKADKDDTKTNAAKGKKRKHESGNEKDNVTAEKLMKIQIPASLKKQLIDDWEYIAQKDKVVKLPRSPNVDEILSKYLEFKTKKDGMVTDSVAEILKGIRSYFDKALPVMLLYKKERRQYQESIVDDTSPSTVYGAEHLLRLFVKLPDLFSYVNMEEETWSRMQQTLSDFLKFIQKNQSTFLLPSAYDSDKVSDGKGKGKDD</sequence>
<evidence type="ECO:0000256" key="6">
    <source>
        <dbReference type="SAM" id="MobiDB-lite"/>
    </source>
</evidence>
<feature type="compositionally biased region" description="Basic and acidic residues" evidence="6">
    <location>
        <begin position="126"/>
        <end position="138"/>
    </location>
</feature>
<dbReference type="PANTHER" id="PTHR10880:SF15">
    <property type="entry name" value="MSL COMPLEX SUBUNIT 3"/>
    <property type="match status" value="1"/>
</dbReference>
<keyword evidence="4" id="KW-0804">Transcription</keyword>
<dbReference type="GO" id="GO:0006325">
    <property type="term" value="P:chromatin organization"/>
    <property type="evidence" value="ECO:0007669"/>
    <property type="project" value="UniProtKB-KW"/>
</dbReference>
<dbReference type="GO" id="GO:0005634">
    <property type="term" value="C:nucleus"/>
    <property type="evidence" value="ECO:0007669"/>
    <property type="project" value="UniProtKB-SubCell"/>
</dbReference>
<dbReference type="PROSITE" id="PS51640">
    <property type="entry name" value="MRG"/>
    <property type="match status" value="1"/>
</dbReference>
<dbReference type="ExpressionAtlas" id="A0A654FWB1">
    <property type="expression patterns" value="baseline and differential"/>
</dbReference>